<keyword evidence="5 7" id="KW-0472">Membrane</keyword>
<dbReference type="RefSeq" id="WP_162277683.1">
    <property type="nucleotide sequence ID" value="NZ_FOBB01000009.1"/>
</dbReference>
<feature type="domain" description="TonB-dependent receptor plug" evidence="9">
    <location>
        <begin position="145"/>
        <end position="226"/>
    </location>
</feature>
<dbReference type="Gene3D" id="2.40.170.20">
    <property type="entry name" value="TonB-dependent receptor, beta-barrel domain"/>
    <property type="match status" value="1"/>
</dbReference>
<dbReference type="InterPro" id="IPR012910">
    <property type="entry name" value="Plug_dom"/>
</dbReference>
<organism evidence="11 12">
    <name type="scientific">Chitinophaga rupis</name>
    <dbReference type="NCBI Taxonomy" id="573321"/>
    <lineage>
        <taxon>Bacteria</taxon>
        <taxon>Pseudomonadati</taxon>
        <taxon>Bacteroidota</taxon>
        <taxon>Chitinophagia</taxon>
        <taxon>Chitinophagales</taxon>
        <taxon>Chitinophagaceae</taxon>
        <taxon>Chitinophaga</taxon>
    </lineage>
</organism>
<reference evidence="11 12" key="1">
    <citation type="submission" date="2016-10" db="EMBL/GenBank/DDBJ databases">
        <authorList>
            <person name="de Groot N.N."/>
        </authorList>
    </citation>
    <scope>NUCLEOTIDE SEQUENCE [LARGE SCALE GENOMIC DNA]</scope>
    <source>
        <strain evidence="11 12">DSM 21039</strain>
    </source>
</reference>
<dbReference type="EMBL" id="FOBB01000009">
    <property type="protein sequence ID" value="SEN32612.1"/>
    <property type="molecule type" value="Genomic_DNA"/>
</dbReference>
<dbReference type="InterPro" id="IPR013784">
    <property type="entry name" value="Carb-bd-like_fold"/>
</dbReference>
<feature type="signal peptide" evidence="8">
    <location>
        <begin position="1"/>
        <end position="20"/>
    </location>
</feature>
<sequence>MNRIILTGLFMLLTLGSAWAQSASKQGKITVRIIDSKNQPLGFANVLVRAVKDSALVKGELSNEQGNCTIDNIPFGHYYIQSTLMGYAPVQSPAFILDANHQNLSLPAIQLVQQTKNLQAVNVTAQKPFIERSAGKTTLNVESSVSSAGQSVLDLLRKAPGVTIDKDDNVMVKGNQGVTIMLDGKLTYLSGEQLSNLLKSTPAETISQIEIITTPGAKYDAAGNSGIINIKTKKGQLTGINGTINASMGQSRYPIYNAGGTLNWRTTKFNLFGNYNYGNRRFYTLRELWRYINADEPMLFHQDIWQRNQFKNSTYKAGMDYFISKQHTIGVLVNGYNNSFRNSIYSATDIGKQTGEIDSVLNTLTTNNNKFNNVAVNLNYKGQLDTNGTEISMDADYARFKNNRNLNLRDSLYDRHQETVRDPHAIRNMGNTNVTIKSIKADLVLPLNKQSKIEAGVKASFVETDNKLRYDSLKGKDYVYAPSQSDQFIYKENILAAYTTYKLQWRKWDVQAGLRLEKTISEGNSISLQSKIKRSYLDFFPSLAADYKVNEDNKVGLSYSRRIDRPGYNGLNPFLFFLDKYTYARGNPYLRPEYTDNTELSYSYKQKYILTIGYSYTRDVIDELLTQNDSTKITLSTNINYNNRKNYSLSLVLPFDVTKWWNMSNTLSMYYNKYDLQSANINVQNSRVEYYFSSTNTFTLPYDMKAEVSPYYNSPFVAGIFRGQAQYDVSLGLQKQVLNKSGTIKFNVTNICKAGNMFKGTALYDNVDTRIRNTWNQTVYTLAFSYRFGNNNIKGARERQTGTTEEARRAGN</sequence>
<keyword evidence="8" id="KW-0732">Signal</keyword>
<comment type="subcellular location">
    <subcellularLocation>
        <location evidence="1 7">Cell outer membrane</location>
        <topology evidence="1 7">Multi-pass membrane protein</topology>
    </subcellularLocation>
</comment>
<keyword evidence="4 7" id="KW-0812">Transmembrane</keyword>
<evidence type="ECO:0000256" key="8">
    <source>
        <dbReference type="SAM" id="SignalP"/>
    </source>
</evidence>
<comment type="similarity">
    <text evidence="7">Belongs to the TonB-dependent receptor family.</text>
</comment>
<evidence type="ECO:0000256" key="4">
    <source>
        <dbReference type="ARBA" id="ARBA00022692"/>
    </source>
</evidence>
<keyword evidence="2 7" id="KW-0813">Transport</keyword>
<dbReference type="SUPFAM" id="SSF49452">
    <property type="entry name" value="Starch-binding domain-like"/>
    <property type="match status" value="1"/>
</dbReference>
<dbReference type="GO" id="GO:0009279">
    <property type="term" value="C:cell outer membrane"/>
    <property type="evidence" value="ECO:0007669"/>
    <property type="project" value="UniProtKB-SubCell"/>
</dbReference>
<evidence type="ECO:0000313" key="11">
    <source>
        <dbReference type="EMBL" id="SEN32612.1"/>
    </source>
</evidence>
<proteinExistence type="inferred from homology"/>
<keyword evidence="3 7" id="KW-1134">Transmembrane beta strand</keyword>
<evidence type="ECO:0000259" key="9">
    <source>
        <dbReference type="Pfam" id="PF07715"/>
    </source>
</evidence>
<accession>A0A1H8FLP4</accession>
<dbReference type="AlphaFoldDB" id="A0A1H8FLP4"/>
<feature type="chain" id="PRO_5011732018" evidence="8">
    <location>
        <begin position="21"/>
        <end position="812"/>
    </location>
</feature>
<dbReference type="PANTHER" id="PTHR40980">
    <property type="entry name" value="PLUG DOMAIN-CONTAINING PROTEIN"/>
    <property type="match status" value="1"/>
</dbReference>
<dbReference type="SUPFAM" id="SSF56935">
    <property type="entry name" value="Porins"/>
    <property type="match status" value="1"/>
</dbReference>
<feature type="domain" description="Outer membrane protein beta-barrel" evidence="10">
    <location>
        <begin position="383"/>
        <end position="786"/>
    </location>
</feature>
<dbReference type="InterPro" id="IPR039426">
    <property type="entry name" value="TonB-dep_rcpt-like"/>
</dbReference>
<dbReference type="STRING" id="573321.SAMN04488505_109237"/>
<dbReference type="InterPro" id="IPR041700">
    <property type="entry name" value="OMP_b-brl_3"/>
</dbReference>
<dbReference type="Pfam" id="PF07715">
    <property type="entry name" value="Plug"/>
    <property type="match status" value="1"/>
</dbReference>
<dbReference type="Gene3D" id="2.170.130.10">
    <property type="entry name" value="TonB-dependent receptor, plug domain"/>
    <property type="match status" value="1"/>
</dbReference>
<evidence type="ECO:0000256" key="3">
    <source>
        <dbReference type="ARBA" id="ARBA00022452"/>
    </source>
</evidence>
<dbReference type="Pfam" id="PF14905">
    <property type="entry name" value="OMP_b-brl_3"/>
    <property type="match status" value="1"/>
</dbReference>
<dbReference type="InterPro" id="IPR036942">
    <property type="entry name" value="Beta-barrel_TonB_sf"/>
</dbReference>
<dbReference type="OrthoDB" id="905812at2"/>
<name>A0A1H8FLP4_9BACT</name>
<evidence type="ECO:0000256" key="7">
    <source>
        <dbReference type="PROSITE-ProRule" id="PRU01360"/>
    </source>
</evidence>
<evidence type="ECO:0000256" key="1">
    <source>
        <dbReference type="ARBA" id="ARBA00004571"/>
    </source>
</evidence>
<evidence type="ECO:0000256" key="6">
    <source>
        <dbReference type="ARBA" id="ARBA00023237"/>
    </source>
</evidence>
<dbReference type="PROSITE" id="PS52016">
    <property type="entry name" value="TONB_DEPENDENT_REC_3"/>
    <property type="match status" value="1"/>
</dbReference>
<gene>
    <name evidence="11" type="ORF">SAMN04488505_109237</name>
</gene>
<evidence type="ECO:0000256" key="2">
    <source>
        <dbReference type="ARBA" id="ARBA00022448"/>
    </source>
</evidence>
<dbReference type="PANTHER" id="PTHR40980:SF4">
    <property type="entry name" value="TONB-DEPENDENT RECEPTOR-LIKE BETA-BARREL DOMAIN-CONTAINING PROTEIN"/>
    <property type="match status" value="1"/>
</dbReference>
<evidence type="ECO:0000313" key="12">
    <source>
        <dbReference type="Proteomes" id="UP000198984"/>
    </source>
</evidence>
<protein>
    <submittedName>
        <fullName evidence="11">Outer membrane receptor proteins, mostly Fe transport</fullName>
    </submittedName>
</protein>
<dbReference type="InterPro" id="IPR037066">
    <property type="entry name" value="Plug_dom_sf"/>
</dbReference>
<keyword evidence="11" id="KW-0675">Receptor</keyword>
<keyword evidence="6 7" id="KW-0998">Cell outer membrane</keyword>
<dbReference type="Proteomes" id="UP000198984">
    <property type="component" value="Unassembled WGS sequence"/>
</dbReference>
<dbReference type="GO" id="GO:0030246">
    <property type="term" value="F:carbohydrate binding"/>
    <property type="evidence" value="ECO:0007669"/>
    <property type="project" value="InterPro"/>
</dbReference>
<keyword evidence="12" id="KW-1185">Reference proteome</keyword>
<evidence type="ECO:0000259" key="10">
    <source>
        <dbReference type="Pfam" id="PF14905"/>
    </source>
</evidence>
<evidence type="ECO:0000256" key="5">
    <source>
        <dbReference type="ARBA" id="ARBA00023136"/>
    </source>
</evidence>